<sequence length="97" mass="11058">MSMERKIPIEERLNSNAWDVDERPHIRIKDPDQCRKCDSKPCLYLCPARCYTPGGNGAVLFSHEGCVECGTCRVVCPNDAIEWNYPRSGYGVQFRFG</sequence>
<dbReference type="PROSITE" id="PS51379">
    <property type="entry name" value="4FE4S_FER_2"/>
    <property type="match status" value="2"/>
</dbReference>
<protein>
    <submittedName>
        <fullName evidence="7">Ferredoxin family protein</fullName>
    </submittedName>
</protein>
<accession>A0A830GWU4</accession>
<keyword evidence="5" id="KW-0411">Iron-sulfur</keyword>
<dbReference type="AlphaFoldDB" id="A0A830GWU4"/>
<dbReference type="GO" id="GO:0016491">
    <property type="term" value="F:oxidoreductase activity"/>
    <property type="evidence" value="ECO:0007669"/>
    <property type="project" value="UniProtKB-ARBA"/>
</dbReference>
<evidence type="ECO:0000256" key="4">
    <source>
        <dbReference type="ARBA" id="ARBA00023004"/>
    </source>
</evidence>
<dbReference type="SUPFAM" id="SSF54862">
    <property type="entry name" value="4Fe-4S ferredoxins"/>
    <property type="match status" value="1"/>
</dbReference>
<name>A0A830GWU4_9CREN</name>
<keyword evidence="4" id="KW-0408">Iron</keyword>
<dbReference type="InterPro" id="IPR017896">
    <property type="entry name" value="4Fe4S_Fe-S-bd"/>
</dbReference>
<dbReference type="GO" id="GO:0051536">
    <property type="term" value="F:iron-sulfur cluster binding"/>
    <property type="evidence" value="ECO:0007669"/>
    <property type="project" value="UniProtKB-KW"/>
</dbReference>
<gene>
    <name evidence="7" type="ORF">GCM10007981_15760</name>
</gene>
<dbReference type="PANTHER" id="PTHR43082">
    <property type="entry name" value="FERREDOXIN-LIKE"/>
    <property type="match status" value="1"/>
</dbReference>
<comment type="caution">
    <text evidence="7">The sequence shown here is derived from an EMBL/GenBank/DDBJ whole genome shotgun (WGS) entry which is preliminary data.</text>
</comment>
<evidence type="ECO:0000256" key="5">
    <source>
        <dbReference type="ARBA" id="ARBA00023014"/>
    </source>
</evidence>
<dbReference type="PROSITE" id="PS00198">
    <property type="entry name" value="4FE4S_FER_1"/>
    <property type="match status" value="1"/>
</dbReference>
<reference evidence="7" key="2">
    <citation type="submission" date="2020-09" db="EMBL/GenBank/DDBJ databases">
        <authorList>
            <person name="Sun Q."/>
            <person name="Ohkuma M."/>
        </authorList>
    </citation>
    <scope>NUCLEOTIDE SEQUENCE</scope>
    <source>
        <strain evidence="7">JCM 10088</strain>
    </source>
</reference>
<dbReference type="EMBL" id="BMNL01000003">
    <property type="protein sequence ID" value="GGP21934.1"/>
    <property type="molecule type" value="Genomic_DNA"/>
</dbReference>
<reference evidence="7" key="1">
    <citation type="journal article" date="2014" name="Int. J. Syst. Evol. Microbiol.">
        <title>Complete genome sequence of Corynebacterium casei LMG S-19264T (=DSM 44701T), isolated from a smear-ripened cheese.</title>
        <authorList>
            <consortium name="US DOE Joint Genome Institute (JGI-PGF)"/>
            <person name="Walter F."/>
            <person name="Albersmeier A."/>
            <person name="Kalinowski J."/>
            <person name="Ruckert C."/>
        </authorList>
    </citation>
    <scope>NUCLEOTIDE SEQUENCE</scope>
    <source>
        <strain evidence="7">JCM 10088</strain>
    </source>
</reference>
<dbReference type="OrthoDB" id="7950at2157"/>
<dbReference type="InterPro" id="IPR012206">
    <property type="entry name" value="Fd_FixX"/>
</dbReference>
<keyword evidence="2" id="KW-0479">Metal-binding</keyword>
<dbReference type="PIRSF" id="PIRSF036548">
    <property type="entry name" value="Fdx_FixX"/>
    <property type="match status" value="1"/>
</dbReference>
<feature type="domain" description="4Fe-4S ferredoxin-type" evidence="6">
    <location>
        <begin position="57"/>
        <end position="86"/>
    </location>
</feature>
<dbReference type="RefSeq" id="WP_188596837.1">
    <property type="nucleotide sequence ID" value="NZ_BMNL01000003.1"/>
</dbReference>
<keyword evidence="1" id="KW-0813">Transport</keyword>
<organism evidence="7 8">
    <name type="scientific">Thermocladium modestius</name>
    <dbReference type="NCBI Taxonomy" id="62609"/>
    <lineage>
        <taxon>Archaea</taxon>
        <taxon>Thermoproteota</taxon>
        <taxon>Thermoprotei</taxon>
        <taxon>Thermoproteales</taxon>
        <taxon>Thermoproteaceae</taxon>
        <taxon>Thermocladium</taxon>
    </lineage>
</organism>
<keyword evidence="8" id="KW-1185">Reference proteome</keyword>
<proteinExistence type="predicted"/>
<dbReference type="GO" id="GO:0005506">
    <property type="term" value="F:iron ion binding"/>
    <property type="evidence" value="ECO:0007669"/>
    <property type="project" value="InterPro"/>
</dbReference>
<evidence type="ECO:0000256" key="1">
    <source>
        <dbReference type="ARBA" id="ARBA00022448"/>
    </source>
</evidence>
<feature type="domain" description="4Fe-4S ferredoxin-type" evidence="6">
    <location>
        <begin position="24"/>
        <end position="56"/>
    </location>
</feature>
<dbReference type="Gene3D" id="3.30.70.20">
    <property type="match status" value="1"/>
</dbReference>
<evidence type="ECO:0000259" key="6">
    <source>
        <dbReference type="PROSITE" id="PS51379"/>
    </source>
</evidence>
<evidence type="ECO:0000256" key="2">
    <source>
        <dbReference type="ARBA" id="ARBA00022723"/>
    </source>
</evidence>
<keyword evidence="3" id="KW-0249">Electron transport</keyword>
<dbReference type="Pfam" id="PF13247">
    <property type="entry name" value="Fer4_11"/>
    <property type="match status" value="1"/>
</dbReference>
<dbReference type="InterPro" id="IPR017900">
    <property type="entry name" value="4Fe4S_Fe_S_CS"/>
</dbReference>
<evidence type="ECO:0000313" key="7">
    <source>
        <dbReference type="EMBL" id="GGP21934.1"/>
    </source>
</evidence>
<dbReference type="PANTHER" id="PTHR43082:SF3">
    <property type="entry name" value="FERREDOXIN-LIKE PROTEIN YDIT"/>
    <property type="match status" value="1"/>
</dbReference>
<dbReference type="Proteomes" id="UP000610960">
    <property type="component" value="Unassembled WGS sequence"/>
</dbReference>
<evidence type="ECO:0000256" key="3">
    <source>
        <dbReference type="ARBA" id="ARBA00022982"/>
    </source>
</evidence>
<evidence type="ECO:0000313" key="8">
    <source>
        <dbReference type="Proteomes" id="UP000610960"/>
    </source>
</evidence>